<accession>A0A9P9EBZ2</accession>
<dbReference type="Proteomes" id="UP000738349">
    <property type="component" value="Unassembled WGS sequence"/>
</dbReference>
<sequence length="489" mass="56507">MLDSMSNDISFARVFPSESMSSRSRRWVVNDQESCILYGGRLPAEVRLLIFEFVFEEVHVQVRPEDWPDGIGKPNWLVRHHPDDMRKAEPLGDDLKEYNLKKESLDKSVWDPEWYLKSNKHLAIPGGNWPRPDTPARVFQQTALLRTCRRVFNETRDILMRKATIRLFEDTSDLPPNRHLGYSMDMFTMSRYTANRLTSFCVHTPVTVLEHGYLFTHSLDMCAARDIRLVIRQGDWWRSAADPPQLTPYGTGCVNRWEPRKMREHMGLTKNHGLDGELPPIPALSFSNGPRSPHGAWGAALSRFPRLMRFTIDFEYNEEKFENLLELAEWAHRVWRFRLGGHMKGYYLTTEGIPIKKTSWRGLSTSWTSPQRAHNGREHKPGRAIPATCCGNRGDLLKHGIGPRMYRLSVSWVARKLEHEYEDDPSILGPEELCDRWNELPVDSRSKDLTSEDWLSGGVPGYRDLHPNVRGGGVSKYVPWIELQTGTYH</sequence>
<comment type="caution">
    <text evidence="1">The sequence shown here is derived from an EMBL/GenBank/DDBJ whole genome shotgun (WGS) entry which is preliminary data.</text>
</comment>
<proteinExistence type="predicted"/>
<reference evidence="1" key="1">
    <citation type="journal article" date="2021" name="Nat. Commun.">
        <title>Genetic determinants of endophytism in the Arabidopsis root mycobiome.</title>
        <authorList>
            <person name="Mesny F."/>
            <person name="Miyauchi S."/>
            <person name="Thiergart T."/>
            <person name="Pickel B."/>
            <person name="Atanasova L."/>
            <person name="Karlsson M."/>
            <person name="Huettel B."/>
            <person name="Barry K.W."/>
            <person name="Haridas S."/>
            <person name="Chen C."/>
            <person name="Bauer D."/>
            <person name="Andreopoulos W."/>
            <person name="Pangilinan J."/>
            <person name="LaButti K."/>
            <person name="Riley R."/>
            <person name="Lipzen A."/>
            <person name="Clum A."/>
            <person name="Drula E."/>
            <person name="Henrissat B."/>
            <person name="Kohler A."/>
            <person name="Grigoriev I.V."/>
            <person name="Martin F.M."/>
            <person name="Hacquard S."/>
        </authorList>
    </citation>
    <scope>NUCLEOTIDE SEQUENCE</scope>
    <source>
        <strain evidence="1">MPI-CAGE-AT-0147</strain>
    </source>
</reference>
<gene>
    <name evidence="1" type="ORF">EDB81DRAFT_802335</name>
</gene>
<evidence type="ECO:0000313" key="2">
    <source>
        <dbReference type="Proteomes" id="UP000738349"/>
    </source>
</evidence>
<name>A0A9P9EBZ2_9HYPO</name>
<organism evidence="1 2">
    <name type="scientific">Dactylonectria macrodidyma</name>
    <dbReference type="NCBI Taxonomy" id="307937"/>
    <lineage>
        <taxon>Eukaryota</taxon>
        <taxon>Fungi</taxon>
        <taxon>Dikarya</taxon>
        <taxon>Ascomycota</taxon>
        <taxon>Pezizomycotina</taxon>
        <taxon>Sordariomycetes</taxon>
        <taxon>Hypocreomycetidae</taxon>
        <taxon>Hypocreales</taxon>
        <taxon>Nectriaceae</taxon>
        <taxon>Dactylonectria</taxon>
    </lineage>
</organism>
<protein>
    <submittedName>
        <fullName evidence="1">Uncharacterized protein</fullName>
    </submittedName>
</protein>
<evidence type="ECO:0000313" key="1">
    <source>
        <dbReference type="EMBL" id="KAH7136494.1"/>
    </source>
</evidence>
<dbReference type="AlphaFoldDB" id="A0A9P9EBZ2"/>
<dbReference type="OrthoDB" id="288942at2759"/>
<keyword evidence="2" id="KW-1185">Reference proteome</keyword>
<dbReference type="EMBL" id="JAGMUV010000013">
    <property type="protein sequence ID" value="KAH7136494.1"/>
    <property type="molecule type" value="Genomic_DNA"/>
</dbReference>